<feature type="signal peptide" evidence="1">
    <location>
        <begin position="1"/>
        <end position="19"/>
    </location>
</feature>
<dbReference type="Proteomes" id="UP000265618">
    <property type="component" value="Unassembled WGS sequence"/>
</dbReference>
<dbReference type="AlphaFoldDB" id="A0A9K3CQA2"/>
<evidence type="ECO:0000313" key="3">
    <source>
        <dbReference type="Proteomes" id="UP000265618"/>
    </source>
</evidence>
<reference evidence="2 3" key="1">
    <citation type="journal article" date="2018" name="PLoS ONE">
        <title>The draft genome of Kipferlia bialata reveals reductive genome evolution in fornicate parasites.</title>
        <authorList>
            <person name="Tanifuji G."/>
            <person name="Takabayashi S."/>
            <person name="Kume K."/>
            <person name="Takagi M."/>
            <person name="Nakayama T."/>
            <person name="Kamikawa R."/>
            <person name="Inagaki Y."/>
            <person name="Hashimoto T."/>
        </authorList>
    </citation>
    <scope>NUCLEOTIDE SEQUENCE [LARGE SCALE GENOMIC DNA]</scope>
    <source>
        <strain evidence="2">NY0173</strain>
    </source>
</reference>
<name>A0A9K3CQA2_9EUKA</name>
<keyword evidence="3" id="KW-1185">Reference proteome</keyword>
<proteinExistence type="predicted"/>
<keyword evidence="1" id="KW-0732">Signal</keyword>
<comment type="caution">
    <text evidence="2">The sequence shown here is derived from an EMBL/GenBank/DDBJ whole genome shotgun (WGS) entry which is preliminary data.</text>
</comment>
<evidence type="ECO:0000256" key="1">
    <source>
        <dbReference type="SAM" id="SignalP"/>
    </source>
</evidence>
<gene>
    <name evidence="2" type="ORF">KIPB_001221</name>
</gene>
<protein>
    <submittedName>
        <fullName evidence="2">Uncharacterized protein</fullName>
    </submittedName>
</protein>
<feature type="chain" id="PRO_5039917651" evidence="1">
    <location>
        <begin position="20"/>
        <end position="116"/>
    </location>
</feature>
<dbReference type="EMBL" id="BDIP01000167">
    <property type="protein sequence ID" value="GIQ80422.1"/>
    <property type="molecule type" value="Genomic_DNA"/>
</dbReference>
<evidence type="ECO:0000313" key="2">
    <source>
        <dbReference type="EMBL" id="GIQ80422.1"/>
    </source>
</evidence>
<accession>A0A9K3CQA2</accession>
<organism evidence="2 3">
    <name type="scientific">Kipferlia bialata</name>
    <dbReference type="NCBI Taxonomy" id="797122"/>
    <lineage>
        <taxon>Eukaryota</taxon>
        <taxon>Metamonada</taxon>
        <taxon>Carpediemonas-like organisms</taxon>
        <taxon>Kipferlia</taxon>
    </lineage>
</organism>
<sequence length="116" mass="12355">MHSLLVLCVCLVLALYVHAEDFESFSGDASMVNETMAVEDVGGNSCYWSPSVGDCVGSCRAGTGACIEMIYPKNCQCSTCGFDLHSQACWGACPYPHYCALVTNSTCRCSAGPMDE</sequence>